<accession>A0A1I8PJE9</accession>
<proteinExistence type="predicted"/>
<keyword evidence="2" id="KW-1185">Reference proteome</keyword>
<dbReference type="AlphaFoldDB" id="A0A1I8PJE9"/>
<reference evidence="1" key="1">
    <citation type="submission" date="2020-05" db="UniProtKB">
        <authorList>
            <consortium name="EnsemblMetazoa"/>
        </authorList>
    </citation>
    <scope>IDENTIFICATION</scope>
    <source>
        <strain evidence="1">USDA</strain>
    </source>
</reference>
<protein>
    <submittedName>
        <fullName evidence="1">Uncharacterized protein</fullName>
    </submittedName>
</protein>
<organism evidence="1 2">
    <name type="scientific">Stomoxys calcitrans</name>
    <name type="common">Stable fly</name>
    <name type="synonym">Conops calcitrans</name>
    <dbReference type="NCBI Taxonomy" id="35570"/>
    <lineage>
        <taxon>Eukaryota</taxon>
        <taxon>Metazoa</taxon>
        <taxon>Ecdysozoa</taxon>
        <taxon>Arthropoda</taxon>
        <taxon>Hexapoda</taxon>
        <taxon>Insecta</taxon>
        <taxon>Pterygota</taxon>
        <taxon>Neoptera</taxon>
        <taxon>Endopterygota</taxon>
        <taxon>Diptera</taxon>
        <taxon>Brachycera</taxon>
        <taxon>Muscomorpha</taxon>
        <taxon>Muscoidea</taxon>
        <taxon>Muscidae</taxon>
        <taxon>Stomoxys</taxon>
    </lineage>
</organism>
<dbReference type="Proteomes" id="UP000095300">
    <property type="component" value="Unassembled WGS sequence"/>
</dbReference>
<dbReference type="VEuPathDB" id="VectorBase:SCAU008650"/>
<dbReference type="KEGG" id="scac:106087357"/>
<dbReference type="EnsemblMetazoa" id="SCAU008650-RA">
    <property type="protein sequence ID" value="SCAU008650-PA"/>
    <property type="gene ID" value="SCAU008650"/>
</dbReference>
<evidence type="ECO:0000313" key="2">
    <source>
        <dbReference type="Proteomes" id="UP000095300"/>
    </source>
</evidence>
<evidence type="ECO:0000313" key="1">
    <source>
        <dbReference type="EnsemblMetazoa" id="SCAU008650-PA"/>
    </source>
</evidence>
<sequence length="164" mass="18489">MVILFSIATIVLMVIGKGISYPMLLKQPSMDFIEAEVQYTTSQAEKTAILIRNVLHRLPQSPQYEIHRSALKQLLQNANDFQKPGPCHDKMSTFSKSWTSVMVAYLRPNSAPEYREILKLLEEYGLKDMMVEAKIFLAGIVSGRIGVPVEEGSAAYSEFLKMQC</sequence>
<dbReference type="OrthoDB" id="10384055at2759"/>
<gene>
    <name evidence="1" type="primary">106087357</name>
</gene>
<name>A0A1I8PJE9_STOCA</name>